<dbReference type="InterPro" id="IPR015168">
    <property type="entry name" value="SsuA/THI5"/>
</dbReference>
<dbReference type="PANTHER" id="PTHR30024:SF47">
    <property type="entry name" value="TAURINE-BINDING PERIPLASMIC PROTEIN"/>
    <property type="match status" value="1"/>
</dbReference>
<name>A0A857J1V9_9BURK</name>
<dbReference type="GO" id="GO:0042918">
    <property type="term" value="P:alkanesulfonate transmembrane transport"/>
    <property type="evidence" value="ECO:0007669"/>
    <property type="project" value="TreeGrafter"/>
</dbReference>
<dbReference type="InterPro" id="IPR001638">
    <property type="entry name" value="Solute-binding_3/MltF_N"/>
</dbReference>
<dbReference type="KEGG" id="xyk:GT347_02400"/>
<proteinExistence type="inferred from homology"/>
<gene>
    <name evidence="5" type="ORF">GT347_02400</name>
</gene>
<feature type="domain" description="Solute-binding protein family 3/N-terminal" evidence="4">
    <location>
        <begin position="41"/>
        <end position="282"/>
    </location>
</feature>
<dbReference type="EMBL" id="CP047650">
    <property type="protein sequence ID" value="QHI96938.1"/>
    <property type="molecule type" value="Genomic_DNA"/>
</dbReference>
<keyword evidence="6" id="KW-1185">Reference proteome</keyword>
<comment type="subcellular location">
    <subcellularLocation>
        <location evidence="1">Periplasm</location>
    </subcellularLocation>
</comment>
<evidence type="ECO:0000256" key="1">
    <source>
        <dbReference type="ARBA" id="ARBA00004418"/>
    </source>
</evidence>
<evidence type="ECO:0000256" key="3">
    <source>
        <dbReference type="ARBA" id="ARBA00022729"/>
    </source>
</evidence>
<evidence type="ECO:0000313" key="5">
    <source>
        <dbReference type="EMBL" id="QHI96938.1"/>
    </source>
</evidence>
<sequence>MASLPSFRPSRRLFTAGAALAGVGLGVPLLLRAQDRIERPALRICVGEKASFYHLPLSIAERLGYFAAAGLQVQIDDYGSGAAALQALLSGRADVCAGAFKHTLSLQSRHQYCTAFVLEGRAPQVVTGVSLRSLPDYKQLEDLRNRRIGVSALGATTHLAATLVVARANLRPSDVSFVPVGLGASAAQAVRSGQVDAIVTLDPLITQLEQKGEVCVVSDTRTLKDTKSLFGGPMPAGCLYAPEAFLRQAPHTTQALADAMVRALKWLQTASPGDILKTVPPPYLQNDRALYLAAFQKLREAISPDGLIPEEGAATVLRAAAGFEPELAQAHLETGRLFTNEFARRAKQRYEA</sequence>
<dbReference type="AlphaFoldDB" id="A0A857J1V9"/>
<evidence type="ECO:0000313" key="6">
    <source>
        <dbReference type="Proteomes" id="UP000464787"/>
    </source>
</evidence>
<protein>
    <submittedName>
        <fullName evidence="5">ABC transporter substrate-binding protein</fullName>
    </submittedName>
</protein>
<accession>A0A857J1V9</accession>
<dbReference type="SUPFAM" id="SSF53850">
    <property type="entry name" value="Periplasmic binding protein-like II"/>
    <property type="match status" value="1"/>
</dbReference>
<organism evidence="5 6">
    <name type="scientific">Xylophilus rhododendri</name>
    <dbReference type="NCBI Taxonomy" id="2697032"/>
    <lineage>
        <taxon>Bacteria</taxon>
        <taxon>Pseudomonadati</taxon>
        <taxon>Pseudomonadota</taxon>
        <taxon>Betaproteobacteria</taxon>
        <taxon>Burkholderiales</taxon>
        <taxon>Xylophilus</taxon>
    </lineage>
</organism>
<dbReference type="Gene3D" id="3.40.190.10">
    <property type="entry name" value="Periplasmic binding protein-like II"/>
    <property type="match status" value="2"/>
</dbReference>
<dbReference type="Proteomes" id="UP000464787">
    <property type="component" value="Chromosome"/>
</dbReference>
<dbReference type="SMART" id="SM00062">
    <property type="entry name" value="PBPb"/>
    <property type="match status" value="1"/>
</dbReference>
<dbReference type="PANTHER" id="PTHR30024">
    <property type="entry name" value="ALIPHATIC SULFONATES-BINDING PROTEIN-RELATED"/>
    <property type="match status" value="1"/>
</dbReference>
<dbReference type="GO" id="GO:0042597">
    <property type="term" value="C:periplasmic space"/>
    <property type="evidence" value="ECO:0007669"/>
    <property type="project" value="UniProtKB-SubCell"/>
</dbReference>
<keyword evidence="3" id="KW-0732">Signal</keyword>
<dbReference type="RefSeq" id="WP_160550456.1">
    <property type="nucleotide sequence ID" value="NZ_CP047650.1"/>
</dbReference>
<dbReference type="Pfam" id="PF09084">
    <property type="entry name" value="NMT1"/>
    <property type="match status" value="1"/>
</dbReference>
<comment type="similarity">
    <text evidence="2">Belongs to the bacterial solute-binding protein SsuA/TauA family.</text>
</comment>
<evidence type="ECO:0000259" key="4">
    <source>
        <dbReference type="SMART" id="SM00062"/>
    </source>
</evidence>
<evidence type="ECO:0000256" key="2">
    <source>
        <dbReference type="ARBA" id="ARBA00010742"/>
    </source>
</evidence>
<reference evidence="5 6" key="1">
    <citation type="submission" date="2020-01" db="EMBL/GenBank/DDBJ databases">
        <title>Genome sequencing of strain KACC 21265.</title>
        <authorList>
            <person name="Heo J."/>
            <person name="Kim S.-J."/>
            <person name="Kim J.-S."/>
            <person name="Hong S.-B."/>
            <person name="Kwon S.-W."/>
        </authorList>
    </citation>
    <scope>NUCLEOTIDE SEQUENCE [LARGE SCALE GENOMIC DNA]</scope>
    <source>
        <strain evidence="5 6">KACC 21265</strain>
    </source>
</reference>